<dbReference type="AlphaFoldDB" id="A0A4Z1KTY3"/>
<gene>
    <name evidence="1" type="ORF">BPOR_0192g00030</name>
</gene>
<reference evidence="1 2" key="1">
    <citation type="submission" date="2017-12" db="EMBL/GenBank/DDBJ databases">
        <title>Comparative genomics of Botrytis spp.</title>
        <authorList>
            <person name="Valero-Jimenez C.A."/>
            <person name="Tapia P."/>
            <person name="Veloso J."/>
            <person name="Silva-Moreno E."/>
            <person name="Staats M."/>
            <person name="Valdes J.H."/>
            <person name="Van Kan J.A.L."/>
        </authorList>
    </citation>
    <scope>NUCLEOTIDE SEQUENCE [LARGE SCALE GENOMIC DNA]</scope>
    <source>
        <strain evidence="1 2">MUCL3349</strain>
    </source>
</reference>
<name>A0A4Z1KTY3_9HELO</name>
<sequence>MAQVSSAVISIQALGNSASIISAAVKRTSRLPAASLGVRDLAVKRSTTRTANTDDVETRLASQQSVPIPVRPGPPQVIVYQPAPPRGYTANPFGQQHAPVSNINPIVKGVKFLACWDCGPVGTMVAAVAFAIGNVVLCVTVKLAIWTATIYFSSKELLISFSLIIEKLSRDKDAIVFTTFGEKNNSRYEKMYERAILSCVDTFKFTGVISGGKLLALTHIQDSMYIAEFSRDTDSWGDILQDTEGMFTAAVIRNTCLYRGLH</sequence>
<keyword evidence="2" id="KW-1185">Reference proteome</keyword>
<organism evidence="1 2">
    <name type="scientific">Botrytis porri</name>
    <dbReference type="NCBI Taxonomy" id="87229"/>
    <lineage>
        <taxon>Eukaryota</taxon>
        <taxon>Fungi</taxon>
        <taxon>Dikarya</taxon>
        <taxon>Ascomycota</taxon>
        <taxon>Pezizomycotina</taxon>
        <taxon>Leotiomycetes</taxon>
        <taxon>Helotiales</taxon>
        <taxon>Sclerotiniaceae</taxon>
        <taxon>Botrytis</taxon>
    </lineage>
</organism>
<proteinExistence type="predicted"/>
<dbReference type="STRING" id="87229.A0A4Z1KTY3"/>
<comment type="caution">
    <text evidence="1">The sequence shown here is derived from an EMBL/GenBank/DDBJ whole genome shotgun (WGS) entry which is preliminary data.</text>
</comment>
<accession>A0A4Z1KTY3</accession>
<protein>
    <submittedName>
        <fullName evidence="1">Uncharacterized protein</fullName>
    </submittedName>
</protein>
<dbReference type="Proteomes" id="UP000297280">
    <property type="component" value="Unassembled WGS sequence"/>
</dbReference>
<dbReference type="EMBL" id="PQXO01000192">
    <property type="protein sequence ID" value="TGO87970.1"/>
    <property type="molecule type" value="Genomic_DNA"/>
</dbReference>
<evidence type="ECO:0000313" key="2">
    <source>
        <dbReference type="Proteomes" id="UP000297280"/>
    </source>
</evidence>
<evidence type="ECO:0000313" key="1">
    <source>
        <dbReference type="EMBL" id="TGO87970.1"/>
    </source>
</evidence>